<protein>
    <recommendedName>
        <fullName evidence="3">MarR family transcriptional regulator</fullName>
    </recommendedName>
</protein>
<feature type="non-terminal residue" evidence="1">
    <location>
        <position position="60"/>
    </location>
</feature>
<evidence type="ECO:0000313" key="2">
    <source>
        <dbReference type="Proteomes" id="UP000256562"/>
    </source>
</evidence>
<evidence type="ECO:0008006" key="3">
    <source>
        <dbReference type="Google" id="ProtNLM"/>
    </source>
</evidence>
<dbReference type="EMBL" id="QKXQ01000640">
    <property type="protein sequence ID" value="REH90014.1"/>
    <property type="molecule type" value="Genomic_DNA"/>
</dbReference>
<gene>
    <name evidence="1" type="ORF">DOS83_12825</name>
</gene>
<proteinExistence type="predicted"/>
<accession>A0A3E0ILB3</accession>
<organism evidence="1 2">
    <name type="scientific">Staphylococcus felis</name>
    <dbReference type="NCBI Taxonomy" id="46127"/>
    <lineage>
        <taxon>Bacteria</taxon>
        <taxon>Bacillati</taxon>
        <taxon>Bacillota</taxon>
        <taxon>Bacilli</taxon>
        <taxon>Bacillales</taxon>
        <taxon>Staphylococcaceae</taxon>
        <taxon>Staphylococcus</taxon>
    </lineage>
</organism>
<reference evidence="1 2" key="1">
    <citation type="journal article" date="2018" name="Vet. Microbiol.">
        <title>Characterisation of Staphylococcus felis isolated from cats using whole genome sequencing.</title>
        <authorList>
            <person name="Worthing K."/>
            <person name="Pang S."/>
            <person name="Trott D.J."/>
            <person name="Abraham S."/>
            <person name="Coombs G.W."/>
            <person name="Jordan D."/>
            <person name="McIntyre L."/>
            <person name="Davies M.R."/>
            <person name="Norris J."/>
        </authorList>
    </citation>
    <scope>NUCLEOTIDE SEQUENCE [LARGE SCALE GENOMIC DNA]</scope>
    <source>
        <strain evidence="1 2">F9</strain>
    </source>
</reference>
<name>A0A3E0ILB3_9STAP</name>
<comment type="caution">
    <text evidence="1">The sequence shown here is derived from an EMBL/GenBank/DDBJ whole genome shotgun (WGS) entry which is preliminary data.</text>
</comment>
<dbReference type="AlphaFoldDB" id="A0A3E0ILB3"/>
<dbReference type="Proteomes" id="UP000256562">
    <property type="component" value="Unassembled WGS sequence"/>
</dbReference>
<sequence length="60" mass="7013">MNKFLLKIKIVETLLSIKKRTRRISPLFIARALDISIEEAVLSLNQLVEDNILEQIYCVR</sequence>
<evidence type="ECO:0000313" key="1">
    <source>
        <dbReference type="EMBL" id="REH90014.1"/>
    </source>
</evidence>
<dbReference type="RefSeq" id="WP_142748287.1">
    <property type="nucleotide sequence ID" value="NZ_QKXQ01000640.1"/>
</dbReference>